<evidence type="ECO:0000256" key="2">
    <source>
        <dbReference type="ARBA" id="ARBA00022679"/>
    </source>
</evidence>
<dbReference type="PANTHER" id="PTHR13693">
    <property type="entry name" value="CLASS II AMINOTRANSFERASE/8-AMINO-7-OXONONANOATE SYNTHASE"/>
    <property type="match status" value="1"/>
</dbReference>
<comment type="caution">
    <text evidence="6">The sequence shown here is derived from an EMBL/GenBank/DDBJ whole genome shotgun (WGS) entry which is preliminary data.</text>
</comment>
<evidence type="ECO:0000256" key="4">
    <source>
        <dbReference type="SAM" id="MobiDB-lite"/>
    </source>
</evidence>
<feature type="domain" description="Aminotransferase class I/classII large" evidence="5">
    <location>
        <begin position="53"/>
        <end position="387"/>
    </location>
</feature>
<accession>A0ABQ1MGQ2</accession>
<evidence type="ECO:0000313" key="6">
    <source>
        <dbReference type="EMBL" id="GGC40274.1"/>
    </source>
</evidence>
<dbReference type="InterPro" id="IPR015421">
    <property type="entry name" value="PyrdxlP-dep_Trfase_major"/>
</dbReference>
<evidence type="ECO:0000313" key="7">
    <source>
        <dbReference type="Proteomes" id="UP000602004"/>
    </source>
</evidence>
<feature type="region of interest" description="Disordered" evidence="4">
    <location>
        <begin position="403"/>
        <end position="429"/>
    </location>
</feature>
<organism evidence="6 7">
    <name type="scientific">Paraburkholderia caffeinilytica</name>
    <dbReference type="NCBI Taxonomy" id="1761016"/>
    <lineage>
        <taxon>Bacteria</taxon>
        <taxon>Pseudomonadati</taxon>
        <taxon>Pseudomonadota</taxon>
        <taxon>Betaproteobacteria</taxon>
        <taxon>Burkholderiales</taxon>
        <taxon>Burkholderiaceae</taxon>
        <taxon>Paraburkholderia</taxon>
    </lineage>
</organism>
<dbReference type="PANTHER" id="PTHR13693:SF100">
    <property type="entry name" value="8-AMINO-7-OXONONANOATE SYNTHASE"/>
    <property type="match status" value="1"/>
</dbReference>
<dbReference type="RefSeq" id="WP_115777988.1">
    <property type="nucleotide sequence ID" value="NZ_BMHL01000004.1"/>
</dbReference>
<dbReference type="Pfam" id="PF00155">
    <property type="entry name" value="Aminotran_1_2"/>
    <property type="match status" value="1"/>
</dbReference>
<dbReference type="InterPro" id="IPR015422">
    <property type="entry name" value="PyrdxlP-dep_Trfase_small"/>
</dbReference>
<dbReference type="Gene3D" id="3.90.1150.10">
    <property type="entry name" value="Aspartate Aminotransferase, domain 1"/>
    <property type="match status" value="1"/>
</dbReference>
<evidence type="ECO:0000259" key="5">
    <source>
        <dbReference type="Pfam" id="PF00155"/>
    </source>
</evidence>
<evidence type="ECO:0000256" key="1">
    <source>
        <dbReference type="ARBA" id="ARBA00001933"/>
    </source>
</evidence>
<dbReference type="NCBIfam" id="NF005526">
    <property type="entry name" value="PRK07179.1"/>
    <property type="match status" value="1"/>
</dbReference>
<feature type="compositionally biased region" description="Basic and acidic residues" evidence="4">
    <location>
        <begin position="403"/>
        <end position="419"/>
    </location>
</feature>
<dbReference type="InterPro" id="IPR015424">
    <property type="entry name" value="PyrdxlP-dep_Trfase"/>
</dbReference>
<name>A0ABQ1MGQ2_9BURK</name>
<dbReference type="InterPro" id="IPR004839">
    <property type="entry name" value="Aminotransferase_I/II_large"/>
</dbReference>
<proteinExistence type="predicted"/>
<dbReference type="InterPro" id="IPR050087">
    <property type="entry name" value="AON_synthase_class-II"/>
</dbReference>
<reference evidence="7" key="1">
    <citation type="journal article" date="2019" name="Int. J. Syst. Evol. Microbiol.">
        <title>The Global Catalogue of Microorganisms (GCM) 10K type strain sequencing project: providing services to taxonomists for standard genome sequencing and annotation.</title>
        <authorList>
            <consortium name="The Broad Institute Genomics Platform"/>
            <consortium name="The Broad Institute Genome Sequencing Center for Infectious Disease"/>
            <person name="Wu L."/>
            <person name="Ma J."/>
        </authorList>
    </citation>
    <scope>NUCLEOTIDE SEQUENCE [LARGE SCALE GENOMIC DNA]</scope>
    <source>
        <strain evidence="7">CGMCC 1.15103</strain>
    </source>
</reference>
<dbReference type="EMBL" id="BMHL01000004">
    <property type="protein sequence ID" value="GGC40274.1"/>
    <property type="molecule type" value="Genomic_DNA"/>
</dbReference>
<comment type="cofactor">
    <cofactor evidence="1">
        <name>pyridoxal 5'-phosphate</name>
        <dbReference type="ChEBI" id="CHEBI:597326"/>
    </cofactor>
</comment>
<protein>
    <submittedName>
        <fullName evidence="6">CAI-1 autoinducer synthase</fullName>
    </submittedName>
</protein>
<evidence type="ECO:0000256" key="3">
    <source>
        <dbReference type="ARBA" id="ARBA00022898"/>
    </source>
</evidence>
<keyword evidence="7" id="KW-1185">Reference proteome</keyword>
<dbReference type="SUPFAM" id="SSF53383">
    <property type="entry name" value="PLP-dependent transferases"/>
    <property type="match status" value="1"/>
</dbReference>
<dbReference type="Proteomes" id="UP000602004">
    <property type="component" value="Unassembled WGS sequence"/>
</dbReference>
<keyword evidence="3" id="KW-0663">Pyridoxal phosphate</keyword>
<dbReference type="Gene3D" id="3.40.640.10">
    <property type="entry name" value="Type I PLP-dependent aspartate aminotransferase-like (Major domain)"/>
    <property type="match status" value="1"/>
</dbReference>
<sequence>MKAVSDRLKMNDASPSLPAFVASRVEQYYRERVEETWGGGHIMRGRIPGPEALHLSSNDYLAIGRHPDIIRSMGRTLRSDGSGLLMSGIFLHGDCPQLKFESRLSTFMHAEAGVLCQSGYAANIGLIQSIASARTPIYVDMMAHMSLWEGIRSAGAIPIPFRHNDAAHLEQQIVRYGQGVVLVDSVYSTNGSVCPLVAFADVCDRHECVFVVDESHSLGTHGPGGAGLVVELGLESRVAFRTASLAKAFVGRAGFITCPADFQEYFKFESNPAIFSSTLLPYEIAGLDATLSVIEGAGRRRTRLASNAAWLREQLSELGYNLNGGESQIIALEAGTEQRTIVLRDALESRGVFGSVFCAPATARNRALIRLSIHAALTDAQIEKIVSVCRDIRGEVELDRWPSTRRLGERPSSRKHSDEQSMADSALAV</sequence>
<keyword evidence="2" id="KW-0808">Transferase</keyword>
<gene>
    <name evidence="6" type="primary">cqsA</name>
    <name evidence="6" type="ORF">GCM10011400_28760</name>
</gene>